<organism evidence="9 10">
    <name type="scientific">Hoeflea algicola</name>
    <dbReference type="NCBI Taxonomy" id="2983763"/>
    <lineage>
        <taxon>Bacteria</taxon>
        <taxon>Pseudomonadati</taxon>
        <taxon>Pseudomonadota</taxon>
        <taxon>Alphaproteobacteria</taxon>
        <taxon>Hyphomicrobiales</taxon>
        <taxon>Rhizobiaceae</taxon>
        <taxon>Hoeflea</taxon>
    </lineage>
</organism>
<dbReference type="EMBL" id="JAOVZR010000001">
    <property type="protein sequence ID" value="MCY0148695.1"/>
    <property type="molecule type" value="Genomic_DNA"/>
</dbReference>
<keyword evidence="3" id="KW-0472">Membrane</keyword>
<evidence type="ECO:0000256" key="3">
    <source>
        <dbReference type="ARBA" id="ARBA00023136"/>
    </source>
</evidence>
<reference evidence="9" key="1">
    <citation type="submission" date="2022-10" db="EMBL/GenBank/DDBJ databases">
        <title>Hoeflea sp. G2-23, isolated from marine algae.</title>
        <authorList>
            <person name="Kristyanto S."/>
            <person name="Kim J.M."/>
            <person name="Jeon C.O."/>
        </authorList>
    </citation>
    <scope>NUCLEOTIDE SEQUENCE</scope>
    <source>
        <strain evidence="9">G2-23</strain>
    </source>
</reference>
<keyword evidence="6 9" id="KW-0449">Lipoprotein</keyword>
<keyword evidence="5" id="KW-0998">Cell outer membrane</keyword>
<evidence type="ECO:0000313" key="10">
    <source>
        <dbReference type="Proteomes" id="UP001073227"/>
    </source>
</evidence>
<sequence>MTTRLLVKSICVSAALATLLSACGRKGPLDTPRVTATPASVASETLTDDDDAAPATVPNQRRFILDGLLE</sequence>
<keyword evidence="2 8" id="KW-0732">Signal</keyword>
<dbReference type="InterPro" id="IPR032831">
    <property type="entry name" value="LptM_cons"/>
</dbReference>
<evidence type="ECO:0000256" key="8">
    <source>
        <dbReference type="SAM" id="SignalP"/>
    </source>
</evidence>
<evidence type="ECO:0000256" key="4">
    <source>
        <dbReference type="ARBA" id="ARBA00023139"/>
    </source>
</evidence>
<dbReference type="Proteomes" id="UP001073227">
    <property type="component" value="Unassembled WGS sequence"/>
</dbReference>
<keyword evidence="10" id="KW-1185">Reference proteome</keyword>
<evidence type="ECO:0000256" key="6">
    <source>
        <dbReference type="ARBA" id="ARBA00023288"/>
    </source>
</evidence>
<protein>
    <submittedName>
        <fullName evidence="9">Lipoprotein</fullName>
    </submittedName>
</protein>
<dbReference type="NCBIfam" id="NF047847">
    <property type="entry name" value="SS_mature_LptM"/>
    <property type="match status" value="1"/>
</dbReference>
<proteinExistence type="predicted"/>
<keyword evidence="4" id="KW-0564">Palmitate</keyword>
<feature type="chain" id="PRO_5046979996" evidence="8">
    <location>
        <begin position="18"/>
        <end position="70"/>
    </location>
</feature>
<dbReference type="PROSITE" id="PS51257">
    <property type="entry name" value="PROKAR_LIPOPROTEIN"/>
    <property type="match status" value="1"/>
</dbReference>
<evidence type="ECO:0000256" key="7">
    <source>
        <dbReference type="SAM" id="MobiDB-lite"/>
    </source>
</evidence>
<comment type="caution">
    <text evidence="9">The sequence shown here is derived from an EMBL/GenBank/DDBJ whole genome shotgun (WGS) entry which is preliminary data.</text>
</comment>
<evidence type="ECO:0000256" key="1">
    <source>
        <dbReference type="ARBA" id="ARBA00004459"/>
    </source>
</evidence>
<feature type="region of interest" description="Disordered" evidence="7">
    <location>
        <begin position="31"/>
        <end position="54"/>
    </location>
</feature>
<gene>
    <name evidence="9" type="ORF">OEG84_13545</name>
</gene>
<name>A0ABT3ZA72_9HYPH</name>
<evidence type="ECO:0000313" key="9">
    <source>
        <dbReference type="EMBL" id="MCY0148695.1"/>
    </source>
</evidence>
<dbReference type="Pfam" id="PF13627">
    <property type="entry name" value="LptM_cons"/>
    <property type="match status" value="1"/>
</dbReference>
<evidence type="ECO:0000256" key="5">
    <source>
        <dbReference type="ARBA" id="ARBA00023237"/>
    </source>
</evidence>
<dbReference type="RefSeq" id="WP_267654232.1">
    <property type="nucleotide sequence ID" value="NZ_JAOVZR010000001.1"/>
</dbReference>
<feature type="signal peptide" evidence="8">
    <location>
        <begin position="1"/>
        <end position="17"/>
    </location>
</feature>
<comment type="subcellular location">
    <subcellularLocation>
        <location evidence="1">Cell outer membrane</location>
        <topology evidence="1">Lipid-anchor</topology>
    </subcellularLocation>
</comment>
<accession>A0ABT3ZA72</accession>
<evidence type="ECO:0000256" key="2">
    <source>
        <dbReference type="ARBA" id="ARBA00022729"/>
    </source>
</evidence>